<keyword evidence="5" id="KW-0812">Transmembrane</keyword>
<dbReference type="GO" id="GO:0030149">
    <property type="term" value="P:sphingolipid catabolic process"/>
    <property type="evidence" value="ECO:0007669"/>
    <property type="project" value="TreeGrafter"/>
</dbReference>
<organism evidence="6 7">
    <name type="scientific">Blyttiomyces helicus</name>
    <dbReference type="NCBI Taxonomy" id="388810"/>
    <lineage>
        <taxon>Eukaryota</taxon>
        <taxon>Fungi</taxon>
        <taxon>Fungi incertae sedis</taxon>
        <taxon>Chytridiomycota</taxon>
        <taxon>Chytridiomycota incertae sedis</taxon>
        <taxon>Chytridiomycetes</taxon>
        <taxon>Chytridiomycetes incertae sedis</taxon>
        <taxon>Blyttiomyces</taxon>
    </lineage>
</organism>
<dbReference type="PANTHER" id="PTHR42735:SF6">
    <property type="entry name" value="SPHINGOSINE-1-PHOSPHATE LYASE 1"/>
    <property type="match status" value="1"/>
</dbReference>
<dbReference type="GO" id="GO:0008117">
    <property type="term" value="F:sphinganine-1-phosphate aldolase activity"/>
    <property type="evidence" value="ECO:0007669"/>
    <property type="project" value="TreeGrafter"/>
</dbReference>
<dbReference type="Proteomes" id="UP000269721">
    <property type="component" value="Unassembled WGS sequence"/>
</dbReference>
<protein>
    <submittedName>
        <fullName evidence="6">Pyridoxal phosphate-dependent transferase</fullName>
    </submittedName>
</protein>
<name>A0A4P9W011_9FUNG</name>
<keyword evidence="7" id="KW-1185">Reference proteome</keyword>
<dbReference type="GO" id="GO:0016020">
    <property type="term" value="C:membrane"/>
    <property type="evidence" value="ECO:0007669"/>
    <property type="project" value="GOC"/>
</dbReference>
<evidence type="ECO:0000313" key="6">
    <source>
        <dbReference type="EMBL" id="RKO83880.1"/>
    </source>
</evidence>
<feature type="transmembrane region" description="Helical" evidence="5">
    <location>
        <begin position="12"/>
        <end position="31"/>
    </location>
</feature>
<dbReference type="GO" id="GO:0005783">
    <property type="term" value="C:endoplasmic reticulum"/>
    <property type="evidence" value="ECO:0007669"/>
    <property type="project" value="TreeGrafter"/>
</dbReference>
<accession>A0A4P9W011</accession>
<dbReference type="Gene3D" id="3.40.640.10">
    <property type="entry name" value="Type I PLP-dependent aspartate aminotransferase-like (Major domain)"/>
    <property type="match status" value="1"/>
</dbReference>
<keyword evidence="5" id="KW-1133">Transmembrane helix</keyword>
<evidence type="ECO:0000256" key="2">
    <source>
        <dbReference type="ARBA" id="ARBA00022898"/>
    </source>
</evidence>
<feature type="transmembrane region" description="Helical" evidence="5">
    <location>
        <begin position="63"/>
        <end position="85"/>
    </location>
</feature>
<keyword evidence="6" id="KW-0808">Transferase</keyword>
<evidence type="ECO:0000256" key="1">
    <source>
        <dbReference type="ARBA" id="ARBA00001933"/>
    </source>
</evidence>
<keyword evidence="3" id="KW-0456">Lyase</keyword>
<sequence length="507" mass="53968">MLLTPTPSALGFGRVAVDFYVFLLLLFVVAATPVDTPGATVFFTFLSGISAAAFIAARPFEYNILACFFLLVLFCFFTFLIFVIAQHMNYFEYVYEEKVHLRVARFRALSRRVESRVGAMATACVRTLVGALRRVHDRLRTSIALAVVVDAAAVSLVAGSAPNFSYGVIDDLPEIAALARRNHVGMHVDSCLSGFLVPFMGKAGYPLLHFCSFRLEGVTSISTAVYFGASIVLFRGQESYSLKQSNGTEEPRGIITWRPISGSVPDALIAGCWAILIHLGKSGFMKRTEDIIGATRRICTGLKSIPQMESIGEPLLSIVAFAAHPATETESVAEILSEKGCVLGKPENPPATRLRMTAASDAAADDLLADTLEAVRTLVEGQAGVEDIDVTQISIIQIADGAAGFPAEGNGEDVADAGSCEADAAPIGPGSSQPRTQPNSRDCTESPTTPTPPPLAPLRQSPGPTASRSLPLSPAERGRLHPCPPSASTLLSPSSPSETRPARLFPT</sequence>
<dbReference type="SUPFAM" id="SSF53383">
    <property type="entry name" value="PLP-dependent transferases"/>
    <property type="match status" value="1"/>
</dbReference>
<feature type="transmembrane region" description="Helical" evidence="5">
    <location>
        <begin position="38"/>
        <end position="57"/>
    </location>
</feature>
<keyword evidence="2" id="KW-0663">Pyridoxal phosphate</keyword>
<dbReference type="PANTHER" id="PTHR42735">
    <property type="match status" value="1"/>
</dbReference>
<dbReference type="OrthoDB" id="10254570at2759"/>
<dbReference type="GO" id="GO:0016740">
    <property type="term" value="F:transferase activity"/>
    <property type="evidence" value="ECO:0007669"/>
    <property type="project" value="UniProtKB-KW"/>
</dbReference>
<proteinExistence type="predicted"/>
<evidence type="ECO:0000256" key="3">
    <source>
        <dbReference type="ARBA" id="ARBA00023239"/>
    </source>
</evidence>
<keyword evidence="5" id="KW-0472">Membrane</keyword>
<evidence type="ECO:0000313" key="7">
    <source>
        <dbReference type="Proteomes" id="UP000269721"/>
    </source>
</evidence>
<feature type="compositionally biased region" description="Low complexity" evidence="4">
    <location>
        <begin position="486"/>
        <end position="499"/>
    </location>
</feature>
<feature type="compositionally biased region" description="Polar residues" evidence="4">
    <location>
        <begin position="430"/>
        <end position="441"/>
    </location>
</feature>
<dbReference type="InterPro" id="IPR015421">
    <property type="entry name" value="PyrdxlP-dep_Trfase_major"/>
</dbReference>
<dbReference type="EMBL" id="ML000737">
    <property type="protein sequence ID" value="RKO83880.1"/>
    <property type="molecule type" value="Genomic_DNA"/>
</dbReference>
<comment type="cofactor">
    <cofactor evidence="1">
        <name>pyridoxal 5'-phosphate</name>
        <dbReference type="ChEBI" id="CHEBI:597326"/>
    </cofactor>
</comment>
<gene>
    <name evidence="6" type="ORF">BDK51DRAFT_31956</name>
</gene>
<evidence type="ECO:0000256" key="4">
    <source>
        <dbReference type="SAM" id="MobiDB-lite"/>
    </source>
</evidence>
<dbReference type="InterPro" id="IPR015424">
    <property type="entry name" value="PyrdxlP-dep_Trfase"/>
</dbReference>
<dbReference type="InterPro" id="IPR015422">
    <property type="entry name" value="PyrdxlP-dep_Trfase_small"/>
</dbReference>
<reference evidence="7" key="1">
    <citation type="journal article" date="2018" name="Nat. Microbiol.">
        <title>Leveraging single-cell genomics to expand the fungal tree of life.</title>
        <authorList>
            <person name="Ahrendt S.R."/>
            <person name="Quandt C.A."/>
            <person name="Ciobanu D."/>
            <person name="Clum A."/>
            <person name="Salamov A."/>
            <person name="Andreopoulos B."/>
            <person name="Cheng J.F."/>
            <person name="Woyke T."/>
            <person name="Pelin A."/>
            <person name="Henrissat B."/>
            <person name="Reynolds N.K."/>
            <person name="Benny G.L."/>
            <person name="Smith M.E."/>
            <person name="James T.Y."/>
            <person name="Grigoriev I.V."/>
        </authorList>
    </citation>
    <scope>NUCLEOTIDE SEQUENCE [LARGE SCALE GENOMIC DNA]</scope>
</reference>
<feature type="region of interest" description="Disordered" evidence="4">
    <location>
        <begin position="407"/>
        <end position="507"/>
    </location>
</feature>
<dbReference type="InterPro" id="IPR050477">
    <property type="entry name" value="GrpII_AminoAcid_Decarb"/>
</dbReference>
<dbReference type="AlphaFoldDB" id="A0A4P9W011"/>
<dbReference type="Gene3D" id="3.90.1150.10">
    <property type="entry name" value="Aspartate Aminotransferase, domain 1"/>
    <property type="match status" value="1"/>
</dbReference>
<evidence type="ECO:0000256" key="5">
    <source>
        <dbReference type="SAM" id="Phobius"/>
    </source>
</evidence>